<sequence length="44" mass="4750">MVTAMRFVLLKGQGKGDGVELSLQEYSTCKDTTRRLGCCILGVA</sequence>
<proteinExistence type="predicted"/>
<name>A0AAV5K6M7_9ROSI</name>
<comment type="caution">
    <text evidence="1">The sequence shown here is derived from an EMBL/GenBank/DDBJ whole genome shotgun (WGS) entry which is preliminary data.</text>
</comment>
<keyword evidence="2" id="KW-1185">Reference proteome</keyword>
<accession>A0AAV5K6M7</accession>
<evidence type="ECO:0000313" key="2">
    <source>
        <dbReference type="Proteomes" id="UP001054252"/>
    </source>
</evidence>
<dbReference type="Proteomes" id="UP001054252">
    <property type="component" value="Unassembled WGS sequence"/>
</dbReference>
<dbReference type="AlphaFoldDB" id="A0AAV5K6M7"/>
<reference evidence="1 2" key="1">
    <citation type="journal article" date="2021" name="Commun. Biol.">
        <title>The genome of Shorea leprosula (Dipterocarpaceae) highlights the ecological relevance of drought in aseasonal tropical rainforests.</title>
        <authorList>
            <person name="Ng K.K.S."/>
            <person name="Kobayashi M.J."/>
            <person name="Fawcett J.A."/>
            <person name="Hatakeyama M."/>
            <person name="Paape T."/>
            <person name="Ng C.H."/>
            <person name="Ang C.C."/>
            <person name="Tnah L.H."/>
            <person name="Lee C.T."/>
            <person name="Nishiyama T."/>
            <person name="Sese J."/>
            <person name="O'Brien M.J."/>
            <person name="Copetti D."/>
            <person name="Mohd Noor M.I."/>
            <person name="Ong R.C."/>
            <person name="Putra M."/>
            <person name="Sireger I.Z."/>
            <person name="Indrioko S."/>
            <person name="Kosugi Y."/>
            <person name="Izuno A."/>
            <person name="Isagi Y."/>
            <person name="Lee S.L."/>
            <person name="Shimizu K.K."/>
        </authorList>
    </citation>
    <scope>NUCLEOTIDE SEQUENCE [LARGE SCALE GENOMIC DNA]</scope>
    <source>
        <strain evidence="1">214</strain>
    </source>
</reference>
<protein>
    <submittedName>
        <fullName evidence="1">Uncharacterized protein</fullName>
    </submittedName>
</protein>
<dbReference type="EMBL" id="BPVZ01000055">
    <property type="protein sequence ID" value="GKV20491.1"/>
    <property type="molecule type" value="Genomic_DNA"/>
</dbReference>
<organism evidence="1 2">
    <name type="scientific">Rubroshorea leprosula</name>
    <dbReference type="NCBI Taxonomy" id="152421"/>
    <lineage>
        <taxon>Eukaryota</taxon>
        <taxon>Viridiplantae</taxon>
        <taxon>Streptophyta</taxon>
        <taxon>Embryophyta</taxon>
        <taxon>Tracheophyta</taxon>
        <taxon>Spermatophyta</taxon>
        <taxon>Magnoliopsida</taxon>
        <taxon>eudicotyledons</taxon>
        <taxon>Gunneridae</taxon>
        <taxon>Pentapetalae</taxon>
        <taxon>rosids</taxon>
        <taxon>malvids</taxon>
        <taxon>Malvales</taxon>
        <taxon>Dipterocarpaceae</taxon>
        <taxon>Rubroshorea</taxon>
    </lineage>
</organism>
<evidence type="ECO:0000313" key="1">
    <source>
        <dbReference type="EMBL" id="GKV20491.1"/>
    </source>
</evidence>
<gene>
    <name evidence="1" type="ORF">SLEP1_g30612</name>
</gene>